<dbReference type="Pfam" id="PF14441">
    <property type="entry name" value="OTT_1508_deam"/>
    <property type="match status" value="1"/>
</dbReference>
<keyword evidence="3" id="KW-1185">Reference proteome</keyword>
<name>A0A8H8REJ6_9HELO</name>
<protein>
    <submittedName>
        <fullName evidence="2">Uncharacterized protein</fullName>
    </submittedName>
</protein>
<dbReference type="InterPro" id="IPR027796">
    <property type="entry name" value="OTT_1508_deam-like"/>
</dbReference>
<gene>
    <name evidence="2" type="ORF">LSUB1_G007677</name>
</gene>
<dbReference type="Proteomes" id="UP000462212">
    <property type="component" value="Unassembled WGS sequence"/>
</dbReference>
<dbReference type="EMBL" id="QGMJ01000929">
    <property type="protein sequence ID" value="TVY32810.1"/>
    <property type="molecule type" value="Genomic_DNA"/>
</dbReference>
<evidence type="ECO:0000256" key="1">
    <source>
        <dbReference type="SAM" id="MobiDB-lite"/>
    </source>
</evidence>
<proteinExistence type="predicted"/>
<dbReference type="AlphaFoldDB" id="A0A8H8REJ6"/>
<reference evidence="2 3" key="1">
    <citation type="submission" date="2018-05" db="EMBL/GenBank/DDBJ databases">
        <title>Genome sequencing and assembly of the regulated plant pathogen Lachnellula willkommii and related sister species for the development of diagnostic species identification markers.</title>
        <authorList>
            <person name="Giroux E."/>
            <person name="Bilodeau G."/>
        </authorList>
    </citation>
    <scope>NUCLEOTIDE SEQUENCE [LARGE SCALE GENOMIC DNA]</scope>
    <source>
        <strain evidence="2 3">CBS 197.66</strain>
    </source>
</reference>
<accession>A0A8H8REJ6</accession>
<feature type="region of interest" description="Disordered" evidence="1">
    <location>
        <begin position="458"/>
        <end position="480"/>
    </location>
</feature>
<sequence length="586" mass="65692">MAIPKRQNALPGIWTSDISQSFYGNVNTLSKKLKPNQSPRAPKNYRQSAPRAKETNKYLLSYEEELHLADHIAFLAHAEESVEFVSAAVLEEMSDPPGFTFRLASNHTPRPTVINGIEKILGIVRDHAKAGKHRQQYQSQLFEEIVSFSEKRIYGRMRTHHWVKPDHFGKGGLSLPPLYVRIDRILEGIWGLHGQNIAKFASLRASIIALRDALKKVDQEYAGDQTTLLKDTILKSYDVSNQGSSKSLATHLQIMGLDGRIYASREVAEIDKLSKYWGICKDLMRLSRQPETRSHCQNLKLEICDAYPASQPPGAADLCFVHGEVQLILFYEKYGNGLPPRAIGSSKSACFLCDIFIKYHGQFGISHSHMKLYPKWTIPDSSAWMIQHPQQRKRFRGVIRSMDAEIRGLLGKNVYYQNIAMESRAHVLMLDRSSIAASTSTVTTISEVQRTPSPLAVRMSSSASSSSSTTVQLHKNPAGPNPSIYQLEDLPVTIDISPATKSCELTAGIVSYFFDFEDIATTGGMLYIADNPRRHREEKRVSVNTTALSFASSVCIQAEPDSRHLKFVVHADEQHELGVSVTWHEL</sequence>
<organism evidence="2 3">
    <name type="scientific">Lachnellula subtilissima</name>
    <dbReference type="NCBI Taxonomy" id="602034"/>
    <lineage>
        <taxon>Eukaryota</taxon>
        <taxon>Fungi</taxon>
        <taxon>Dikarya</taxon>
        <taxon>Ascomycota</taxon>
        <taxon>Pezizomycotina</taxon>
        <taxon>Leotiomycetes</taxon>
        <taxon>Helotiales</taxon>
        <taxon>Lachnaceae</taxon>
        <taxon>Lachnellula</taxon>
    </lineage>
</organism>
<comment type="caution">
    <text evidence="2">The sequence shown here is derived from an EMBL/GenBank/DDBJ whole genome shotgun (WGS) entry which is preliminary data.</text>
</comment>
<feature type="compositionally biased region" description="Polar residues" evidence="1">
    <location>
        <begin position="30"/>
        <end position="39"/>
    </location>
</feature>
<evidence type="ECO:0000313" key="2">
    <source>
        <dbReference type="EMBL" id="TVY32810.1"/>
    </source>
</evidence>
<feature type="region of interest" description="Disordered" evidence="1">
    <location>
        <begin position="30"/>
        <end position="52"/>
    </location>
</feature>
<dbReference type="OrthoDB" id="4851849at2759"/>
<evidence type="ECO:0000313" key="3">
    <source>
        <dbReference type="Proteomes" id="UP000462212"/>
    </source>
</evidence>